<protein>
    <submittedName>
        <fullName evidence="2">Cyclin-dependent kinase 2</fullName>
    </submittedName>
</protein>
<dbReference type="EMBL" id="CACRXK020006236">
    <property type="protein sequence ID" value="CAB4008811.1"/>
    <property type="molecule type" value="Genomic_DNA"/>
</dbReference>
<evidence type="ECO:0000313" key="2">
    <source>
        <dbReference type="EMBL" id="CAB4008811.1"/>
    </source>
</evidence>
<accession>A0A7D9EH03</accession>
<dbReference type="AlphaFoldDB" id="A0A7D9EH03"/>
<dbReference type="GO" id="GO:0016301">
    <property type="term" value="F:kinase activity"/>
    <property type="evidence" value="ECO:0007669"/>
    <property type="project" value="UniProtKB-KW"/>
</dbReference>
<dbReference type="OrthoDB" id="5988294at2759"/>
<sequence>EFNMPMRNYCNDESLPIFEQDKKERYTPMEAMEILTDKNIDNVPKCTKVPLRVRANRTFLMDTTKYKQWEDIKSDMMALIHMFSEQSTWTLNIEEYPPSQSGAVLNNVCLLQYHISTGEDTVEFEVKSHGSSKEKKPFYPCEKSVLNTIKERVAKQPASTVYEDVKKEAGGPSKPRNIGQLPRSRQQTFLKSKRTQVPPVFTGPTALHHSKTKATFKKIVDEVTSASPDLANKAESFITDGDLPLHESLEECLKHAKGLRCFIHFKRNCIDKLSELGRKEKKQQEFFLQTVFGKQDKEEGILDAWGKRDLRARLDSVKDDLDKEREVLKKGDNYESQFWVYLNKNSVMFWKEYDCKSSRESRTST</sequence>
<proteinExistence type="predicted"/>
<evidence type="ECO:0000313" key="3">
    <source>
        <dbReference type="Proteomes" id="UP001152795"/>
    </source>
</evidence>
<keyword evidence="2" id="KW-0418">Kinase</keyword>
<reference evidence="2" key="1">
    <citation type="submission" date="2020-04" db="EMBL/GenBank/DDBJ databases">
        <authorList>
            <person name="Alioto T."/>
            <person name="Alioto T."/>
            <person name="Gomez Garrido J."/>
        </authorList>
    </citation>
    <scope>NUCLEOTIDE SEQUENCE</scope>
    <source>
        <strain evidence="2">A484AB</strain>
    </source>
</reference>
<keyword evidence="3" id="KW-1185">Reference proteome</keyword>
<comment type="caution">
    <text evidence="2">The sequence shown here is derived from an EMBL/GenBank/DDBJ whole genome shotgun (WGS) entry which is preliminary data.</text>
</comment>
<feature type="non-terminal residue" evidence="2">
    <location>
        <position position="1"/>
    </location>
</feature>
<evidence type="ECO:0000256" key="1">
    <source>
        <dbReference type="SAM" id="MobiDB-lite"/>
    </source>
</evidence>
<keyword evidence="2" id="KW-0808">Transferase</keyword>
<feature type="region of interest" description="Disordered" evidence="1">
    <location>
        <begin position="166"/>
        <end position="193"/>
    </location>
</feature>
<name>A0A7D9EH03_PARCT</name>
<organism evidence="2 3">
    <name type="scientific">Paramuricea clavata</name>
    <name type="common">Red gorgonian</name>
    <name type="synonym">Violescent sea-whip</name>
    <dbReference type="NCBI Taxonomy" id="317549"/>
    <lineage>
        <taxon>Eukaryota</taxon>
        <taxon>Metazoa</taxon>
        <taxon>Cnidaria</taxon>
        <taxon>Anthozoa</taxon>
        <taxon>Octocorallia</taxon>
        <taxon>Malacalcyonacea</taxon>
        <taxon>Plexauridae</taxon>
        <taxon>Paramuricea</taxon>
    </lineage>
</organism>
<gene>
    <name evidence="2" type="ORF">PACLA_8A061243</name>
</gene>
<dbReference type="Proteomes" id="UP001152795">
    <property type="component" value="Unassembled WGS sequence"/>
</dbReference>